<dbReference type="EMBL" id="HBFR01012154">
    <property type="protein sequence ID" value="CAD8881590.1"/>
    <property type="molecule type" value="Transcribed_RNA"/>
</dbReference>
<reference evidence="1" key="1">
    <citation type="submission" date="2021-01" db="EMBL/GenBank/DDBJ databases">
        <authorList>
            <person name="Corre E."/>
            <person name="Pelletier E."/>
            <person name="Niang G."/>
            <person name="Scheremetjew M."/>
            <person name="Finn R."/>
            <person name="Kale V."/>
            <person name="Holt S."/>
            <person name="Cochrane G."/>
            <person name="Meng A."/>
            <person name="Brown T."/>
            <person name="Cohen L."/>
        </authorList>
    </citation>
    <scope>NUCLEOTIDE SEQUENCE</scope>
    <source>
        <strain evidence="1">308</strain>
    </source>
</reference>
<gene>
    <name evidence="1" type="ORF">CHYS00102_LOCUS8777</name>
</gene>
<protein>
    <submittedName>
        <fullName evidence="1">Uncharacterized protein</fullName>
    </submittedName>
</protein>
<evidence type="ECO:0000313" key="1">
    <source>
        <dbReference type="EMBL" id="CAD8881590.1"/>
    </source>
</evidence>
<organism evidence="1">
    <name type="scientific">Corethron hystrix</name>
    <dbReference type="NCBI Taxonomy" id="216773"/>
    <lineage>
        <taxon>Eukaryota</taxon>
        <taxon>Sar</taxon>
        <taxon>Stramenopiles</taxon>
        <taxon>Ochrophyta</taxon>
        <taxon>Bacillariophyta</taxon>
        <taxon>Coscinodiscophyceae</taxon>
        <taxon>Corethrophycidae</taxon>
        <taxon>Corethrales</taxon>
        <taxon>Corethraceae</taxon>
        <taxon>Corethron</taxon>
    </lineage>
</organism>
<proteinExistence type="predicted"/>
<name>A0A7S1BBZ2_9STRA</name>
<dbReference type="AlphaFoldDB" id="A0A7S1BBZ2"/>
<accession>A0A7S1BBZ2</accession>
<sequence>MDRLLPMAKIFPKVPGRGLFYFSTFRPSLVIGDDLVVGLLAILSHMFIPRCGPSLVIGDDLVVGLLAILSHMFIPRCGKSIKQSAHGKQDAKMQTFYNTLK</sequence>